<evidence type="ECO:0000313" key="1">
    <source>
        <dbReference type="EMBL" id="GEN53189.1"/>
    </source>
</evidence>
<name>A0A511WPY2_9BACI</name>
<protein>
    <submittedName>
        <fullName evidence="1">Uncharacterized protein</fullName>
    </submittedName>
</protein>
<proteinExistence type="predicted"/>
<dbReference type="EMBL" id="BJYD01000012">
    <property type="protein sequence ID" value="GEN53189.1"/>
    <property type="molecule type" value="Genomic_DNA"/>
</dbReference>
<evidence type="ECO:0000313" key="2">
    <source>
        <dbReference type="Proteomes" id="UP000321886"/>
    </source>
</evidence>
<dbReference type="AlphaFoldDB" id="A0A511WPY2"/>
<keyword evidence="2" id="KW-1185">Reference proteome</keyword>
<accession>A0A511WPY2</accession>
<gene>
    <name evidence="1" type="ORF">HFA01_14510</name>
</gene>
<sequence>MLGDVKASLEDIEWELQDIGTHLEDIDHEVRDINHKTKKVPFHLCGKGTFHYAQIFTGLSSCSSVNPSVSSVVA</sequence>
<dbReference type="Proteomes" id="UP000321886">
    <property type="component" value="Unassembled WGS sequence"/>
</dbReference>
<organism evidence="1 2">
    <name type="scientific">Halobacillus faecis</name>
    <dbReference type="NCBI Taxonomy" id="360184"/>
    <lineage>
        <taxon>Bacteria</taxon>
        <taxon>Bacillati</taxon>
        <taxon>Bacillota</taxon>
        <taxon>Bacilli</taxon>
        <taxon>Bacillales</taxon>
        <taxon>Bacillaceae</taxon>
        <taxon>Halobacillus</taxon>
    </lineage>
</organism>
<reference evidence="1 2" key="1">
    <citation type="submission" date="2019-07" db="EMBL/GenBank/DDBJ databases">
        <title>Whole genome shotgun sequence of Halobacillus faecis NBRC 103569.</title>
        <authorList>
            <person name="Hosoyama A."/>
            <person name="Uohara A."/>
            <person name="Ohji S."/>
            <person name="Ichikawa N."/>
        </authorList>
    </citation>
    <scope>NUCLEOTIDE SEQUENCE [LARGE SCALE GENOMIC DNA]</scope>
    <source>
        <strain evidence="1 2">NBRC 103569</strain>
    </source>
</reference>
<comment type="caution">
    <text evidence="1">The sequence shown here is derived from an EMBL/GenBank/DDBJ whole genome shotgun (WGS) entry which is preliminary data.</text>
</comment>